<accession>A0A1W1HKT4</accession>
<dbReference type="GO" id="GO:0019464">
    <property type="term" value="P:glycine decarboxylation via glycine cleavage system"/>
    <property type="evidence" value="ECO:0007669"/>
    <property type="project" value="InterPro"/>
</dbReference>
<dbReference type="InterPro" id="IPR011053">
    <property type="entry name" value="Single_hybrid_motif"/>
</dbReference>
<dbReference type="GO" id="GO:0005960">
    <property type="term" value="C:glycine cleavage complex"/>
    <property type="evidence" value="ECO:0007669"/>
    <property type="project" value="InterPro"/>
</dbReference>
<sequence>MEHENEITLWENRLQSVGFTRNACIHHLKGYIEYRICELDYRCASCEFDQYFQDQYRVHTVMEPVNYHSIDGISFPTGYYLTRGHAWVKLEEDQEVRVGMDDFVLRLLGPPDRIDLPLIGKKVVKGGQLLRFCRGEKSASILSPVTGVVTAVNRDVLKKRGAANLSPYCNGWMVMVQCEQLREDIKEMLFMEESRAYLHEHIETLYDILEAETGLMAADGGNLGEDIYGNAPGLEWDRLVECFLGNSNRGVVF</sequence>
<dbReference type="InterPro" id="IPR002930">
    <property type="entry name" value="GCV_H"/>
</dbReference>
<protein>
    <recommendedName>
        <fullName evidence="4">Glycine cleavage system protein H</fullName>
    </recommendedName>
</protein>
<dbReference type="PANTHER" id="PTHR11715:SF3">
    <property type="entry name" value="GLYCINE CLEAVAGE SYSTEM H PROTEIN-RELATED"/>
    <property type="match status" value="1"/>
</dbReference>
<dbReference type="PANTHER" id="PTHR11715">
    <property type="entry name" value="GLYCINE CLEAVAGE SYSTEM H PROTEIN"/>
    <property type="match status" value="1"/>
</dbReference>
<keyword evidence="3" id="KW-1185">Reference proteome</keyword>
<dbReference type="Gene3D" id="2.40.50.100">
    <property type="match status" value="1"/>
</dbReference>
<dbReference type="CDD" id="cd06848">
    <property type="entry name" value="GCS_H"/>
    <property type="match status" value="1"/>
</dbReference>
<dbReference type="Proteomes" id="UP000191931">
    <property type="component" value="Unassembled WGS sequence"/>
</dbReference>
<gene>
    <name evidence="2" type="ORF">MTBBW1_850034</name>
</gene>
<keyword evidence="1" id="KW-0450">Lipoyl</keyword>
<dbReference type="GO" id="GO:0005737">
    <property type="term" value="C:cytoplasm"/>
    <property type="evidence" value="ECO:0007669"/>
    <property type="project" value="TreeGrafter"/>
</dbReference>
<dbReference type="SUPFAM" id="SSF51230">
    <property type="entry name" value="Single hybrid motif"/>
    <property type="match status" value="1"/>
</dbReference>
<organism evidence="2 3">
    <name type="scientific">Desulfamplus magnetovallimortis</name>
    <dbReference type="NCBI Taxonomy" id="1246637"/>
    <lineage>
        <taxon>Bacteria</taxon>
        <taxon>Pseudomonadati</taxon>
        <taxon>Thermodesulfobacteriota</taxon>
        <taxon>Desulfobacteria</taxon>
        <taxon>Desulfobacterales</taxon>
        <taxon>Desulfobacteraceae</taxon>
        <taxon>Desulfamplus</taxon>
    </lineage>
</organism>
<reference evidence="2 3" key="1">
    <citation type="submission" date="2017-03" db="EMBL/GenBank/DDBJ databases">
        <authorList>
            <person name="Afonso C.L."/>
            <person name="Miller P.J."/>
            <person name="Scott M.A."/>
            <person name="Spackman E."/>
            <person name="Goraichik I."/>
            <person name="Dimitrov K.M."/>
            <person name="Suarez D.L."/>
            <person name="Swayne D.E."/>
        </authorList>
    </citation>
    <scope>NUCLEOTIDE SEQUENCE [LARGE SCALE GENOMIC DNA]</scope>
    <source>
        <strain evidence="2">PRJEB14757</strain>
    </source>
</reference>
<evidence type="ECO:0000313" key="3">
    <source>
        <dbReference type="Proteomes" id="UP000191931"/>
    </source>
</evidence>
<dbReference type="GO" id="GO:0009249">
    <property type="term" value="P:protein lipoylation"/>
    <property type="evidence" value="ECO:0007669"/>
    <property type="project" value="TreeGrafter"/>
</dbReference>
<evidence type="ECO:0000313" key="2">
    <source>
        <dbReference type="EMBL" id="SLM33046.1"/>
    </source>
</evidence>
<name>A0A1W1HKT4_9BACT</name>
<dbReference type="OrthoDB" id="5522904at2"/>
<dbReference type="RefSeq" id="WP_080803141.1">
    <property type="nucleotide sequence ID" value="NZ_LT828544.1"/>
</dbReference>
<dbReference type="AlphaFoldDB" id="A0A1W1HKT4"/>
<evidence type="ECO:0000256" key="1">
    <source>
        <dbReference type="ARBA" id="ARBA00022823"/>
    </source>
</evidence>
<evidence type="ECO:0008006" key="4">
    <source>
        <dbReference type="Google" id="ProtNLM"/>
    </source>
</evidence>
<dbReference type="InterPro" id="IPR033753">
    <property type="entry name" value="GCV_H/Fam206"/>
</dbReference>
<dbReference type="EMBL" id="FWEV01000331">
    <property type="protein sequence ID" value="SLM33046.1"/>
    <property type="molecule type" value="Genomic_DNA"/>
</dbReference>
<dbReference type="Pfam" id="PF01597">
    <property type="entry name" value="GCV_H"/>
    <property type="match status" value="1"/>
</dbReference>
<dbReference type="STRING" id="1246637.MTBBW1_850034"/>
<proteinExistence type="predicted"/>